<evidence type="ECO:0000256" key="1">
    <source>
        <dbReference type="SAM" id="SignalP"/>
    </source>
</evidence>
<protein>
    <recommendedName>
        <fullName evidence="4">Secreted protein</fullName>
    </recommendedName>
</protein>
<evidence type="ECO:0000313" key="3">
    <source>
        <dbReference type="Proteomes" id="UP000298030"/>
    </source>
</evidence>
<name>A0A4Y7RBN3_COPMI</name>
<dbReference type="AlphaFoldDB" id="A0A4Y7RBN3"/>
<dbReference type="Proteomes" id="UP000298030">
    <property type="component" value="Unassembled WGS sequence"/>
</dbReference>
<feature type="signal peptide" evidence="1">
    <location>
        <begin position="1"/>
        <end position="17"/>
    </location>
</feature>
<keyword evidence="3" id="KW-1185">Reference proteome</keyword>
<evidence type="ECO:0008006" key="4">
    <source>
        <dbReference type="Google" id="ProtNLM"/>
    </source>
</evidence>
<organism evidence="2 3">
    <name type="scientific">Coprinellus micaceus</name>
    <name type="common">Glistening ink-cap mushroom</name>
    <name type="synonym">Coprinus micaceus</name>
    <dbReference type="NCBI Taxonomy" id="71717"/>
    <lineage>
        <taxon>Eukaryota</taxon>
        <taxon>Fungi</taxon>
        <taxon>Dikarya</taxon>
        <taxon>Basidiomycota</taxon>
        <taxon>Agaricomycotina</taxon>
        <taxon>Agaricomycetes</taxon>
        <taxon>Agaricomycetidae</taxon>
        <taxon>Agaricales</taxon>
        <taxon>Agaricineae</taxon>
        <taxon>Psathyrellaceae</taxon>
        <taxon>Coprinellus</taxon>
    </lineage>
</organism>
<evidence type="ECO:0000313" key="2">
    <source>
        <dbReference type="EMBL" id="TEB06242.1"/>
    </source>
</evidence>
<sequence length="73" mass="7847">MVVGWICLGASTQRVICGLLSLLGVDRRWRLFRASPICPANSNCSASGELDDSSERGGWTIAGLGPWCGHQTR</sequence>
<comment type="caution">
    <text evidence="2">The sequence shown here is derived from an EMBL/GenBank/DDBJ whole genome shotgun (WGS) entry which is preliminary data.</text>
</comment>
<gene>
    <name evidence="2" type="ORF">FA13DRAFT_1193713</name>
</gene>
<proteinExistence type="predicted"/>
<dbReference type="EMBL" id="QPFP01000591">
    <property type="protein sequence ID" value="TEB06242.1"/>
    <property type="molecule type" value="Genomic_DNA"/>
</dbReference>
<reference evidence="2 3" key="1">
    <citation type="journal article" date="2019" name="Nat. Ecol. Evol.">
        <title>Megaphylogeny resolves global patterns of mushroom evolution.</title>
        <authorList>
            <person name="Varga T."/>
            <person name="Krizsan K."/>
            <person name="Foldi C."/>
            <person name="Dima B."/>
            <person name="Sanchez-Garcia M."/>
            <person name="Sanchez-Ramirez S."/>
            <person name="Szollosi G.J."/>
            <person name="Szarkandi J.G."/>
            <person name="Papp V."/>
            <person name="Albert L."/>
            <person name="Andreopoulos W."/>
            <person name="Angelini C."/>
            <person name="Antonin V."/>
            <person name="Barry K.W."/>
            <person name="Bougher N.L."/>
            <person name="Buchanan P."/>
            <person name="Buyck B."/>
            <person name="Bense V."/>
            <person name="Catcheside P."/>
            <person name="Chovatia M."/>
            <person name="Cooper J."/>
            <person name="Damon W."/>
            <person name="Desjardin D."/>
            <person name="Finy P."/>
            <person name="Geml J."/>
            <person name="Haridas S."/>
            <person name="Hughes K."/>
            <person name="Justo A."/>
            <person name="Karasinski D."/>
            <person name="Kautmanova I."/>
            <person name="Kiss B."/>
            <person name="Kocsube S."/>
            <person name="Kotiranta H."/>
            <person name="LaButti K.M."/>
            <person name="Lechner B.E."/>
            <person name="Liimatainen K."/>
            <person name="Lipzen A."/>
            <person name="Lukacs Z."/>
            <person name="Mihaltcheva S."/>
            <person name="Morgado L.N."/>
            <person name="Niskanen T."/>
            <person name="Noordeloos M.E."/>
            <person name="Ohm R.A."/>
            <person name="Ortiz-Santana B."/>
            <person name="Ovrebo C."/>
            <person name="Racz N."/>
            <person name="Riley R."/>
            <person name="Savchenko A."/>
            <person name="Shiryaev A."/>
            <person name="Soop K."/>
            <person name="Spirin V."/>
            <person name="Szebenyi C."/>
            <person name="Tomsovsky M."/>
            <person name="Tulloss R.E."/>
            <person name="Uehling J."/>
            <person name="Grigoriev I.V."/>
            <person name="Vagvolgyi C."/>
            <person name="Papp T."/>
            <person name="Martin F.M."/>
            <person name="Miettinen O."/>
            <person name="Hibbett D.S."/>
            <person name="Nagy L.G."/>
        </authorList>
    </citation>
    <scope>NUCLEOTIDE SEQUENCE [LARGE SCALE GENOMIC DNA]</scope>
    <source>
        <strain evidence="2 3">FP101781</strain>
    </source>
</reference>
<feature type="chain" id="PRO_5021507179" description="Secreted protein" evidence="1">
    <location>
        <begin position="18"/>
        <end position="73"/>
    </location>
</feature>
<accession>A0A4Y7RBN3</accession>
<keyword evidence="1" id="KW-0732">Signal</keyword>